<sequence>MKRKVPMAARADRKRDTTVAIPILVFLLSPHGFFPLTLCPFIGLLTPHPALRAPHQHLFIPTYLCCSFLVFVQGCAMRCLFCSNPDTWNMKGGTRTSSKELADQIRKVRNYLRPRGGVTISGGEAMLQPRFVSAVFQEVHAMGLNTTIDTTGQGTKHGNWDVVLPHTDLVLFCIKHMDPLKYESLTGESSVI</sequence>
<evidence type="ECO:0000313" key="10">
    <source>
        <dbReference type="Proteomes" id="UP000747399"/>
    </source>
</evidence>
<feature type="domain" description="Radical SAM core" evidence="8">
    <location>
        <begin position="58"/>
        <end position="192"/>
    </location>
</feature>
<proteinExistence type="predicted"/>
<evidence type="ECO:0000313" key="9">
    <source>
        <dbReference type="EMBL" id="GIL59340.1"/>
    </source>
</evidence>
<dbReference type="Gene3D" id="3.20.20.70">
    <property type="entry name" value="Aldolase class I"/>
    <property type="match status" value="1"/>
</dbReference>
<keyword evidence="7" id="KW-0472">Membrane</keyword>
<comment type="caution">
    <text evidence="9">The sequence shown here is derived from an EMBL/GenBank/DDBJ whole genome shotgun (WGS) entry which is preliminary data.</text>
</comment>
<dbReference type="AlphaFoldDB" id="A0A8J4BCY7"/>
<evidence type="ECO:0000256" key="4">
    <source>
        <dbReference type="ARBA" id="ARBA00022723"/>
    </source>
</evidence>
<dbReference type="PROSITE" id="PS51918">
    <property type="entry name" value="RADICAL_SAM"/>
    <property type="match status" value="1"/>
</dbReference>
<dbReference type="EMBL" id="BNCO01000034">
    <property type="protein sequence ID" value="GIL59340.1"/>
    <property type="molecule type" value="Genomic_DNA"/>
</dbReference>
<keyword evidence="5" id="KW-0408">Iron</keyword>
<dbReference type="GO" id="GO:0003824">
    <property type="term" value="F:catalytic activity"/>
    <property type="evidence" value="ECO:0007669"/>
    <property type="project" value="InterPro"/>
</dbReference>
<reference evidence="9" key="1">
    <citation type="journal article" date="2021" name="Proc. Natl. Acad. Sci. U.S.A.">
        <title>Three genomes in the algal genus Volvox reveal the fate of a haploid sex-determining region after a transition to homothallism.</title>
        <authorList>
            <person name="Yamamoto K."/>
            <person name="Hamaji T."/>
            <person name="Kawai-Toyooka H."/>
            <person name="Matsuzaki R."/>
            <person name="Takahashi F."/>
            <person name="Nishimura Y."/>
            <person name="Kawachi M."/>
            <person name="Noguchi H."/>
            <person name="Minakuchi Y."/>
            <person name="Umen J.G."/>
            <person name="Toyoda A."/>
            <person name="Nozaki H."/>
        </authorList>
    </citation>
    <scope>NUCLEOTIDE SEQUENCE</scope>
    <source>
        <strain evidence="9">NIES-3780</strain>
    </source>
</reference>
<dbReference type="SFLD" id="SFLDG01066">
    <property type="entry name" value="organic_radical-activating_enz"/>
    <property type="match status" value="1"/>
</dbReference>
<feature type="transmembrane region" description="Helical" evidence="7">
    <location>
        <begin position="21"/>
        <end position="46"/>
    </location>
</feature>
<dbReference type="InterPro" id="IPR034457">
    <property type="entry name" value="Organic_radical-activating"/>
</dbReference>
<keyword evidence="6" id="KW-0411">Iron-sulfur</keyword>
<name>A0A8J4BCY7_9CHLO</name>
<dbReference type="CDD" id="cd01335">
    <property type="entry name" value="Radical_SAM"/>
    <property type="match status" value="1"/>
</dbReference>
<evidence type="ECO:0000256" key="2">
    <source>
        <dbReference type="ARBA" id="ARBA00022485"/>
    </source>
</evidence>
<dbReference type="InterPro" id="IPR058240">
    <property type="entry name" value="rSAM_sf"/>
</dbReference>
<evidence type="ECO:0000256" key="7">
    <source>
        <dbReference type="SAM" id="Phobius"/>
    </source>
</evidence>
<evidence type="ECO:0000256" key="5">
    <source>
        <dbReference type="ARBA" id="ARBA00023004"/>
    </source>
</evidence>
<keyword evidence="7" id="KW-0812">Transmembrane</keyword>
<comment type="cofactor">
    <cofactor evidence="1">
        <name>[4Fe-4S] cluster</name>
        <dbReference type="ChEBI" id="CHEBI:49883"/>
    </cofactor>
</comment>
<protein>
    <recommendedName>
        <fullName evidence="8">Radical SAM core domain-containing protein</fullName>
    </recommendedName>
</protein>
<dbReference type="SFLD" id="SFLDS00029">
    <property type="entry name" value="Radical_SAM"/>
    <property type="match status" value="1"/>
</dbReference>
<dbReference type="GO" id="GO:0051539">
    <property type="term" value="F:4 iron, 4 sulfur cluster binding"/>
    <property type="evidence" value="ECO:0007669"/>
    <property type="project" value="UniProtKB-KW"/>
</dbReference>
<keyword evidence="2" id="KW-0004">4Fe-4S</keyword>
<keyword evidence="10" id="KW-1185">Reference proteome</keyword>
<feature type="transmembrane region" description="Helical" evidence="7">
    <location>
        <begin position="58"/>
        <end position="81"/>
    </location>
</feature>
<keyword evidence="3" id="KW-0949">S-adenosyl-L-methionine</keyword>
<dbReference type="PANTHER" id="PTHR30352">
    <property type="entry name" value="PYRUVATE FORMATE-LYASE-ACTIVATING ENZYME"/>
    <property type="match status" value="1"/>
</dbReference>
<dbReference type="SUPFAM" id="SSF102114">
    <property type="entry name" value="Radical SAM enzymes"/>
    <property type="match status" value="1"/>
</dbReference>
<dbReference type="GO" id="GO:0046872">
    <property type="term" value="F:metal ion binding"/>
    <property type="evidence" value="ECO:0007669"/>
    <property type="project" value="UniProtKB-KW"/>
</dbReference>
<evidence type="ECO:0000256" key="1">
    <source>
        <dbReference type="ARBA" id="ARBA00001966"/>
    </source>
</evidence>
<keyword evidence="4" id="KW-0479">Metal-binding</keyword>
<organism evidence="9 10">
    <name type="scientific">Volvox africanus</name>
    <dbReference type="NCBI Taxonomy" id="51714"/>
    <lineage>
        <taxon>Eukaryota</taxon>
        <taxon>Viridiplantae</taxon>
        <taxon>Chlorophyta</taxon>
        <taxon>core chlorophytes</taxon>
        <taxon>Chlorophyceae</taxon>
        <taxon>CS clade</taxon>
        <taxon>Chlamydomonadales</taxon>
        <taxon>Volvocaceae</taxon>
        <taxon>Volvox</taxon>
    </lineage>
</organism>
<dbReference type="InterPro" id="IPR013785">
    <property type="entry name" value="Aldolase_TIM"/>
</dbReference>
<accession>A0A8J4BCY7</accession>
<dbReference type="Proteomes" id="UP000747399">
    <property type="component" value="Unassembled WGS sequence"/>
</dbReference>
<keyword evidence="7" id="KW-1133">Transmembrane helix</keyword>
<evidence type="ECO:0000256" key="6">
    <source>
        <dbReference type="ARBA" id="ARBA00023014"/>
    </source>
</evidence>
<dbReference type="PANTHER" id="PTHR30352:SF5">
    <property type="entry name" value="PYRUVATE FORMATE-LYASE 1-ACTIVATING ENZYME"/>
    <property type="match status" value="1"/>
</dbReference>
<gene>
    <name evidence="9" type="ORF">Vafri_14228</name>
</gene>
<evidence type="ECO:0000256" key="3">
    <source>
        <dbReference type="ARBA" id="ARBA00022691"/>
    </source>
</evidence>
<dbReference type="Pfam" id="PF13353">
    <property type="entry name" value="Fer4_12"/>
    <property type="match status" value="1"/>
</dbReference>
<dbReference type="InterPro" id="IPR007197">
    <property type="entry name" value="rSAM"/>
</dbReference>
<evidence type="ECO:0000259" key="8">
    <source>
        <dbReference type="PROSITE" id="PS51918"/>
    </source>
</evidence>